<evidence type="ECO:0008006" key="3">
    <source>
        <dbReference type="Google" id="ProtNLM"/>
    </source>
</evidence>
<gene>
    <name evidence="1" type="ORF">FVF75_01215</name>
</gene>
<dbReference type="InterPro" id="IPR024453">
    <property type="entry name" value="Peptidase_C92"/>
</dbReference>
<dbReference type="SUPFAM" id="SSF54001">
    <property type="entry name" value="Cysteine proteinases"/>
    <property type="match status" value="1"/>
</dbReference>
<dbReference type="Proteomes" id="UP000322080">
    <property type="component" value="Unassembled WGS sequence"/>
</dbReference>
<dbReference type="Gene3D" id="3.90.1720.10">
    <property type="entry name" value="endopeptidase domain like (from Nostoc punctiforme)"/>
    <property type="match status" value="1"/>
</dbReference>
<keyword evidence="2" id="KW-1185">Reference proteome</keyword>
<dbReference type="Pfam" id="PF05708">
    <property type="entry name" value="Peptidase_C92"/>
    <property type="match status" value="1"/>
</dbReference>
<dbReference type="PROSITE" id="PS51257">
    <property type="entry name" value="PROKAR_LIPOPROTEIN"/>
    <property type="match status" value="1"/>
</dbReference>
<dbReference type="EMBL" id="VSIY01000003">
    <property type="protein sequence ID" value="TYB82837.1"/>
    <property type="molecule type" value="Genomic_DNA"/>
</dbReference>
<comment type="caution">
    <text evidence="1">The sequence shown here is derived from an EMBL/GenBank/DDBJ whole genome shotgun (WGS) entry which is preliminary data.</text>
</comment>
<dbReference type="AlphaFoldDB" id="A0A5D0RME9"/>
<proteinExistence type="predicted"/>
<accession>A0A5D0RME9</accession>
<sequence length="294" mass="32182">MTMRPGRVFRWAAGIAGVVLMLAGCGEKYVPLTEAQMARIDTRQALLDCCASQAGSFPPELVLSVERNSFWVAPAGRALKVRPSWLEDDIELHHAVLARARPLDVLLIANASRASGVVGGGTFGHLAIYIGTEAELRAMGLWSHPLIVPFQDDIRAGKVVIEALDKDVHLSGSPELFETDHIALLRPTSISASRRREAIVALFGDMGARFDFHFDVRDDSAIFCTELLERALPELGLPARAMYGREVILPDEIAAQTLAGVLPFELRLFIRGYPQGWRVQGAREMTALVLGTNM</sequence>
<protein>
    <recommendedName>
        <fullName evidence="3">Permuted papain-like amidase YaeF/Yiix C92 family enzyme</fullName>
    </recommendedName>
</protein>
<name>A0A5D0RME9_9RHOB</name>
<reference evidence="1 2" key="1">
    <citation type="submission" date="2019-08" db="EMBL/GenBank/DDBJ databases">
        <title>Identification of a novel species of the genus Boseongicola.</title>
        <authorList>
            <person name="Zhang X.-Q."/>
        </authorList>
    </citation>
    <scope>NUCLEOTIDE SEQUENCE [LARGE SCALE GENOMIC DNA]</scope>
    <source>
        <strain evidence="1 2">HY14</strain>
    </source>
</reference>
<evidence type="ECO:0000313" key="2">
    <source>
        <dbReference type="Proteomes" id="UP000322080"/>
    </source>
</evidence>
<dbReference type="RefSeq" id="WP_148375928.1">
    <property type="nucleotide sequence ID" value="NZ_VSIY01000003.1"/>
</dbReference>
<organism evidence="1 2">
    <name type="scientific">Maritimibacter fusiformis</name>
    <dbReference type="NCBI Taxonomy" id="2603819"/>
    <lineage>
        <taxon>Bacteria</taxon>
        <taxon>Pseudomonadati</taxon>
        <taxon>Pseudomonadota</taxon>
        <taxon>Alphaproteobacteria</taxon>
        <taxon>Rhodobacterales</taxon>
        <taxon>Roseobacteraceae</taxon>
        <taxon>Maritimibacter</taxon>
    </lineage>
</organism>
<dbReference type="InterPro" id="IPR038765">
    <property type="entry name" value="Papain-like_cys_pep_sf"/>
</dbReference>
<evidence type="ECO:0000313" key="1">
    <source>
        <dbReference type="EMBL" id="TYB82837.1"/>
    </source>
</evidence>